<gene>
    <name evidence="1" type="ORF">MLD38_027223</name>
</gene>
<dbReference type="Proteomes" id="UP001057402">
    <property type="component" value="Chromosome 7"/>
</dbReference>
<accession>A0ACB9P3V5</accession>
<name>A0ACB9P3V5_9MYRT</name>
<organism evidence="1 2">
    <name type="scientific">Melastoma candidum</name>
    <dbReference type="NCBI Taxonomy" id="119954"/>
    <lineage>
        <taxon>Eukaryota</taxon>
        <taxon>Viridiplantae</taxon>
        <taxon>Streptophyta</taxon>
        <taxon>Embryophyta</taxon>
        <taxon>Tracheophyta</taxon>
        <taxon>Spermatophyta</taxon>
        <taxon>Magnoliopsida</taxon>
        <taxon>eudicotyledons</taxon>
        <taxon>Gunneridae</taxon>
        <taxon>Pentapetalae</taxon>
        <taxon>rosids</taxon>
        <taxon>malvids</taxon>
        <taxon>Myrtales</taxon>
        <taxon>Melastomataceae</taxon>
        <taxon>Melastomatoideae</taxon>
        <taxon>Melastomateae</taxon>
        <taxon>Melastoma</taxon>
    </lineage>
</organism>
<protein>
    <submittedName>
        <fullName evidence="1">Uncharacterized protein</fullName>
    </submittedName>
</protein>
<comment type="caution">
    <text evidence="1">The sequence shown here is derived from an EMBL/GenBank/DDBJ whole genome shotgun (WGS) entry which is preliminary data.</text>
</comment>
<proteinExistence type="predicted"/>
<dbReference type="EMBL" id="CM042886">
    <property type="protein sequence ID" value="KAI4342617.1"/>
    <property type="molecule type" value="Genomic_DNA"/>
</dbReference>
<evidence type="ECO:0000313" key="2">
    <source>
        <dbReference type="Proteomes" id="UP001057402"/>
    </source>
</evidence>
<evidence type="ECO:0000313" key="1">
    <source>
        <dbReference type="EMBL" id="KAI4342617.1"/>
    </source>
</evidence>
<reference evidence="2" key="1">
    <citation type="journal article" date="2023" name="Front. Plant Sci.">
        <title>Chromosomal-level genome assembly of Melastoma candidum provides insights into trichome evolution.</title>
        <authorList>
            <person name="Zhong Y."/>
            <person name="Wu W."/>
            <person name="Sun C."/>
            <person name="Zou P."/>
            <person name="Liu Y."/>
            <person name="Dai S."/>
            <person name="Zhou R."/>
        </authorList>
    </citation>
    <scope>NUCLEOTIDE SEQUENCE [LARGE SCALE GENOMIC DNA]</scope>
</reference>
<sequence>MQQNGLVGFLSLQIEIVVVGPPRPRHRLPTATTTPSLPFFVSISNDDSPPYELRRSLGSRFDGVRPGCFKGEDFWDRGDGEEEGIGKWEGWRRRRRRGRDGWNWRRRRRRYSEKGAAQDALWLFRVLRPYGWSLPLILLSWLAASGPKAFFISLALSFALSAVALLVQFLWPGFKLVSPGDDSMSKRSSVGRVRRGGMARGQKDEKTDGQKRESTYDSWLESDLGLGLYDSSFGGWADSEEERFLDELRQATEKRRKEKIASGKSRESLQEAEAEAPLLLRLLVAMFPFVASWTKLFW</sequence>
<keyword evidence="2" id="KW-1185">Reference proteome</keyword>